<dbReference type="EMBL" id="JAPTMU010000015">
    <property type="protein sequence ID" value="KAJ4931169.1"/>
    <property type="molecule type" value="Genomic_DNA"/>
</dbReference>
<keyword evidence="2" id="KW-1185">Reference proteome</keyword>
<sequence length="70" mass="7587">MTADSHSLMGLVPYVQRADCTFLCGAATCQASQGVRPPRDEAQQSHGVLKRRTSLKACSIREQPLNWGVG</sequence>
<organism evidence="1 2">
    <name type="scientific">Pogonophryne albipinna</name>
    <dbReference type="NCBI Taxonomy" id="1090488"/>
    <lineage>
        <taxon>Eukaryota</taxon>
        <taxon>Metazoa</taxon>
        <taxon>Chordata</taxon>
        <taxon>Craniata</taxon>
        <taxon>Vertebrata</taxon>
        <taxon>Euteleostomi</taxon>
        <taxon>Actinopterygii</taxon>
        <taxon>Neopterygii</taxon>
        <taxon>Teleostei</taxon>
        <taxon>Neoteleostei</taxon>
        <taxon>Acanthomorphata</taxon>
        <taxon>Eupercaria</taxon>
        <taxon>Perciformes</taxon>
        <taxon>Notothenioidei</taxon>
        <taxon>Pogonophryne</taxon>
    </lineage>
</organism>
<dbReference type="AlphaFoldDB" id="A0AAD6AUD9"/>
<dbReference type="Proteomes" id="UP001219934">
    <property type="component" value="Unassembled WGS sequence"/>
</dbReference>
<evidence type="ECO:0000313" key="2">
    <source>
        <dbReference type="Proteomes" id="UP001219934"/>
    </source>
</evidence>
<name>A0AAD6AUD9_9TELE</name>
<reference evidence="1" key="1">
    <citation type="submission" date="2022-11" db="EMBL/GenBank/DDBJ databases">
        <title>Chromosome-level genome of Pogonophryne albipinna.</title>
        <authorList>
            <person name="Jo E."/>
        </authorList>
    </citation>
    <scope>NUCLEOTIDE SEQUENCE</scope>
    <source>
        <strain evidence="1">SGF0006</strain>
        <tissue evidence="1">Muscle</tissue>
    </source>
</reference>
<proteinExistence type="predicted"/>
<accession>A0AAD6AUD9</accession>
<protein>
    <submittedName>
        <fullName evidence="1">Uncharacterized protein</fullName>
    </submittedName>
</protein>
<evidence type="ECO:0000313" key="1">
    <source>
        <dbReference type="EMBL" id="KAJ4931169.1"/>
    </source>
</evidence>
<comment type="caution">
    <text evidence="1">The sequence shown here is derived from an EMBL/GenBank/DDBJ whole genome shotgun (WGS) entry which is preliminary data.</text>
</comment>
<gene>
    <name evidence="1" type="ORF">JOQ06_025467</name>
</gene>